<dbReference type="Proteomes" id="UP000789366">
    <property type="component" value="Unassembled WGS sequence"/>
</dbReference>
<sequence>MYMHYLDERHLKSVSDFDLSEFLPEFNNEDLLRMHLEELNYQIASENLAKSNSLNEA</sequence>
<protein>
    <submittedName>
        <fullName evidence="1">14330_t:CDS:1</fullName>
    </submittedName>
</protein>
<reference evidence="1" key="1">
    <citation type="submission" date="2021-06" db="EMBL/GenBank/DDBJ databases">
        <authorList>
            <person name="Kallberg Y."/>
            <person name="Tangrot J."/>
            <person name="Rosling A."/>
        </authorList>
    </citation>
    <scope>NUCLEOTIDE SEQUENCE</scope>
    <source>
        <strain evidence="1">28 12/20/2015</strain>
    </source>
</reference>
<gene>
    <name evidence="1" type="ORF">SPELUC_LOCUS468</name>
</gene>
<keyword evidence="2" id="KW-1185">Reference proteome</keyword>
<accession>A0ACA9K0G3</accession>
<comment type="caution">
    <text evidence="1">The sequence shown here is derived from an EMBL/GenBank/DDBJ whole genome shotgun (WGS) entry which is preliminary data.</text>
</comment>
<proteinExistence type="predicted"/>
<evidence type="ECO:0000313" key="2">
    <source>
        <dbReference type="Proteomes" id="UP000789366"/>
    </source>
</evidence>
<evidence type="ECO:0000313" key="1">
    <source>
        <dbReference type="EMBL" id="CAG8445417.1"/>
    </source>
</evidence>
<dbReference type="EMBL" id="CAJVPW010000165">
    <property type="protein sequence ID" value="CAG8445417.1"/>
    <property type="molecule type" value="Genomic_DNA"/>
</dbReference>
<organism evidence="1 2">
    <name type="scientific">Cetraspora pellucida</name>
    <dbReference type="NCBI Taxonomy" id="1433469"/>
    <lineage>
        <taxon>Eukaryota</taxon>
        <taxon>Fungi</taxon>
        <taxon>Fungi incertae sedis</taxon>
        <taxon>Mucoromycota</taxon>
        <taxon>Glomeromycotina</taxon>
        <taxon>Glomeromycetes</taxon>
        <taxon>Diversisporales</taxon>
        <taxon>Gigasporaceae</taxon>
        <taxon>Cetraspora</taxon>
    </lineage>
</organism>
<name>A0ACA9K0G3_9GLOM</name>